<feature type="non-terminal residue" evidence="1">
    <location>
        <position position="1"/>
    </location>
</feature>
<dbReference type="GeneID" id="64692392"/>
<keyword evidence="2" id="KW-1185">Reference proteome</keyword>
<name>A0A9P7JZV1_9AGAM</name>
<gene>
    <name evidence="1" type="ORF">F5147DRAFT_534547</name>
</gene>
<evidence type="ECO:0000313" key="2">
    <source>
        <dbReference type="Proteomes" id="UP000823399"/>
    </source>
</evidence>
<reference evidence="1" key="1">
    <citation type="journal article" date="2020" name="New Phytol.">
        <title>Comparative genomics reveals dynamic genome evolution in host specialist ectomycorrhizal fungi.</title>
        <authorList>
            <person name="Lofgren L.A."/>
            <person name="Nguyen N.H."/>
            <person name="Vilgalys R."/>
            <person name="Ruytinx J."/>
            <person name="Liao H.L."/>
            <person name="Branco S."/>
            <person name="Kuo A."/>
            <person name="LaButti K."/>
            <person name="Lipzen A."/>
            <person name="Andreopoulos W."/>
            <person name="Pangilinan J."/>
            <person name="Riley R."/>
            <person name="Hundley H."/>
            <person name="Na H."/>
            <person name="Barry K."/>
            <person name="Grigoriev I.V."/>
            <person name="Stajich J.E."/>
            <person name="Kennedy P.G."/>
        </authorList>
    </citation>
    <scope>NUCLEOTIDE SEQUENCE</scope>
    <source>
        <strain evidence="1">FC423</strain>
    </source>
</reference>
<organism evidence="1 2">
    <name type="scientific">Suillus discolor</name>
    <dbReference type="NCBI Taxonomy" id="1912936"/>
    <lineage>
        <taxon>Eukaryota</taxon>
        <taxon>Fungi</taxon>
        <taxon>Dikarya</taxon>
        <taxon>Basidiomycota</taxon>
        <taxon>Agaricomycotina</taxon>
        <taxon>Agaricomycetes</taxon>
        <taxon>Agaricomycetidae</taxon>
        <taxon>Boletales</taxon>
        <taxon>Suillineae</taxon>
        <taxon>Suillaceae</taxon>
        <taxon>Suillus</taxon>
    </lineage>
</organism>
<sequence>ELAKTLELHRNTLQLYMKSHGIIQRYSELTNADLNILVGEFKKKRPDSGIRYIIGFLHRYGLRVQHR</sequence>
<accession>A0A9P7JZV1</accession>
<evidence type="ECO:0000313" key="1">
    <source>
        <dbReference type="EMBL" id="KAG2117876.1"/>
    </source>
</evidence>
<feature type="non-terminal residue" evidence="1">
    <location>
        <position position="67"/>
    </location>
</feature>
<dbReference type="AlphaFoldDB" id="A0A9P7JZV1"/>
<proteinExistence type="predicted"/>
<protein>
    <submittedName>
        <fullName evidence="1">Uncharacterized protein</fullName>
    </submittedName>
</protein>
<dbReference type="OrthoDB" id="2686689at2759"/>
<dbReference type="Proteomes" id="UP000823399">
    <property type="component" value="Unassembled WGS sequence"/>
</dbReference>
<comment type="caution">
    <text evidence="1">The sequence shown here is derived from an EMBL/GenBank/DDBJ whole genome shotgun (WGS) entry which is preliminary data.</text>
</comment>
<dbReference type="RefSeq" id="XP_041298393.1">
    <property type="nucleotide sequence ID" value="XM_041430133.1"/>
</dbReference>
<dbReference type="EMBL" id="JABBWM010000004">
    <property type="protein sequence ID" value="KAG2117876.1"/>
    <property type="molecule type" value="Genomic_DNA"/>
</dbReference>